<reference evidence="1 2" key="1">
    <citation type="journal article" date="2024" name="BMC Genomics">
        <title>De novo assembly and annotation of Popillia japonica's genome with initial clues to its potential as an invasive pest.</title>
        <authorList>
            <person name="Cucini C."/>
            <person name="Boschi S."/>
            <person name="Funari R."/>
            <person name="Cardaioli E."/>
            <person name="Iannotti N."/>
            <person name="Marturano G."/>
            <person name="Paoli F."/>
            <person name="Bruttini M."/>
            <person name="Carapelli A."/>
            <person name="Frati F."/>
            <person name="Nardi F."/>
        </authorList>
    </citation>
    <scope>NUCLEOTIDE SEQUENCE [LARGE SCALE GENOMIC DNA]</scope>
    <source>
        <strain evidence="1">DMR45628</strain>
    </source>
</reference>
<proteinExistence type="predicted"/>
<dbReference type="Proteomes" id="UP001458880">
    <property type="component" value="Unassembled WGS sequence"/>
</dbReference>
<accession>A0AAW1JYD7</accession>
<name>A0AAW1JYD7_POPJA</name>
<protein>
    <submittedName>
        <fullName evidence="1">Uncharacterized protein</fullName>
    </submittedName>
</protein>
<evidence type="ECO:0000313" key="1">
    <source>
        <dbReference type="EMBL" id="KAK9709758.1"/>
    </source>
</evidence>
<comment type="caution">
    <text evidence="1">The sequence shown here is derived from an EMBL/GenBank/DDBJ whole genome shotgun (WGS) entry which is preliminary data.</text>
</comment>
<gene>
    <name evidence="1" type="ORF">QE152_g26444</name>
</gene>
<sequence length="108" mass="13140">MDLDRPQTPVRRIFFRSVRWLKETATFQYRKLLQMFEYIIFRSFELIWNTETPRHLDERSEIVPFCREFNVAQYCQLLDEVKLTNRRKGPLHIAALTQEKLDIIIGNH</sequence>
<organism evidence="1 2">
    <name type="scientific">Popillia japonica</name>
    <name type="common">Japanese beetle</name>
    <dbReference type="NCBI Taxonomy" id="7064"/>
    <lineage>
        <taxon>Eukaryota</taxon>
        <taxon>Metazoa</taxon>
        <taxon>Ecdysozoa</taxon>
        <taxon>Arthropoda</taxon>
        <taxon>Hexapoda</taxon>
        <taxon>Insecta</taxon>
        <taxon>Pterygota</taxon>
        <taxon>Neoptera</taxon>
        <taxon>Endopterygota</taxon>
        <taxon>Coleoptera</taxon>
        <taxon>Polyphaga</taxon>
        <taxon>Scarabaeiformia</taxon>
        <taxon>Scarabaeidae</taxon>
        <taxon>Rutelinae</taxon>
        <taxon>Popillia</taxon>
    </lineage>
</organism>
<dbReference type="EMBL" id="JASPKY010000303">
    <property type="protein sequence ID" value="KAK9709758.1"/>
    <property type="molecule type" value="Genomic_DNA"/>
</dbReference>
<evidence type="ECO:0000313" key="2">
    <source>
        <dbReference type="Proteomes" id="UP001458880"/>
    </source>
</evidence>
<keyword evidence="2" id="KW-1185">Reference proteome</keyword>
<dbReference type="AlphaFoldDB" id="A0AAW1JYD7"/>